<feature type="region of interest" description="Disordered" evidence="1">
    <location>
        <begin position="461"/>
        <end position="481"/>
    </location>
</feature>
<reference evidence="2" key="1">
    <citation type="journal article" date="2020" name="Sci. Adv.">
        <title>Virus-host coexistence in phytoplankton through the genomic lens.</title>
        <authorList>
            <person name="Yau S."/>
            <person name="Krasovec M."/>
            <person name="Benites L.F."/>
            <person name="Rombauts S."/>
            <person name="Groussin M."/>
            <person name="Vancaester E."/>
            <person name="Aury J.M."/>
            <person name="Derelle E."/>
            <person name="Desdevises Y."/>
            <person name="Escande M.L."/>
            <person name="Grimsley N."/>
            <person name="Guy J."/>
            <person name="Moreau H."/>
            <person name="Sanchez-Brosseau S."/>
            <person name="van de Peer Y."/>
            <person name="Vandepoele K."/>
            <person name="Gourbiere S."/>
            <person name="Piganeau G."/>
        </authorList>
    </citation>
    <scope>NUCLEOTIDE SEQUENCE</scope>
    <source>
        <strain evidence="2">OmV2</strain>
    </source>
</reference>
<feature type="compositionally biased region" description="Polar residues" evidence="1">
    <location>
        <begin position="20"/>
        <end position="31"/>
    </location>
</feature>
<organism evidence="2">
    <name type="scientific">Ostreococcus mediterraneus virus 2</name>
    <dbReference type="NCBI Taxonomy" id="2726183"/>
    <lineage>
        <taxon>Viruses</taxon>
        <taxon>Varidnaviria</taxon>
        <taxon>Bamfordvirae</taxon>
        <taxon>Nucleocytoviricota</taxon>
        <taxon>Megaviricetes</taxon>
        <taxon>Algavirales</taxon>
        <taxon>Phycodnaviridae</taxon>
        <taxon>Prasinovirus</taxon>
    </lineage>
</organism>
<evidence type="ECO:0000313" key="2">
    <source>
        <dbReference type="EMBL" id="QIZ31210.1"/>
    </source>
</evidence>
<sequence>MSQQLREFVKQSGVELRPANSPNSVSTTASNNALVREIEADMGFPPRLEKNIMSNENYGEFAQFLNNSDNNIPSPIIFKVSKLNPGMFNATVNKNFSAETRINLKKILLKSPLPKTPIGEGLYIDTKEINGIYGRFTTGFSHTREYGKKGDLGKDFFTVQLKVTISNDVESKGATINFYKNGKIRFSGGFIGSNISNQPELIRRFMVDNYSDREAFLYSPFEYNNLSGQFRVNGVFKSMPELQRKFVLQYGAVDAKYDPELSPFMYVTYKGHKYILAKSGNIQISGAPTPADMLVAYTDGSQLAKMLYEKGDIILTASVPNRLVKGKKTPKKKVILTKKQAAALKIDAKQCMRMPKSELVDLAKKMGVVGITISTKKEEICDKIKKVSGVKSATFRNTEKKKNVALVGSGNTFKVGRATCTGYSKTELLRVAGILKIKLDPKETKVSLCTKIEKARNAMIAPKPKPKTPPTRKEVAQQKKNVKKDAVIKKRGLNENSIRKDIEKLYGKRWMTRYKNVMPSLNNDVKEMKARLDKLKTGNKMGVPFKKDVDTLKKRLVNRWKNERGKNLEKKFIGSQLNVTNVPRNLVTQYRNAATNYILTQAPTMKQLANHKKTWLNLRMKR</sequence>
<accession>A0A6H1QW62</accession>
<feature type="compositionally biased region" description="Basic and acidic residues" evidence="1">
    <location>
        <begin position="471"/>
        <end position="481"/>
    </location>
</feature>
<feature type="region of interest" description="Disordered" evidence="1">
    <location>
        <begin position="12"/>
        <end position="31"/>
    </location>
</feature>
<protein>
    <submittedName>
        <fullName evidence="2">Uncharacterized protein</fullName>
    </submittedName>
</protein>
<proteinExistence type="predicted"/>
<dbReference type="EMBL" id="MN688676">
    <property type="protein sequence ID" value="QIZ31210.1"/>
    <property type="molecule type" value="Genomic_DNA"/>
</dbReference>
<gene>
    <name evidence="2" type="ORF">orf00227</name>
</gene>
<evidence type="ECO:0000256" key="1">
    <source>
        <dbReference type="SAM" id="MobiDB-lite"/>
    </source>
</evidence>
<name>A0A6H1QW62_9PHYC</name>